<evidence type="ECO:0000313" key="2">
    <source>
        <dbReference type="Proteomes" id="UP000316394"/>
    </source>
</evidence>
<protein>
    <submittedName>
        <fullName evidence="1">Uncharacterized protein</fullName>
    </submittedName>
</protein>
<name>A0A517D8M7_LIMRT</name>
<dbReference type="Proteomes" id="UP000316394">
    <property type="component" value="Plasmid unnamed"/>
</dbReference>
<organism evidence="1 2">
    <name type="scientific">Limosilactobacillus reuteri</name>
    <name type="common">Lactobacillus reuteri</name>
    <dbReference type="NCBI Taxonomy" id="1598"/>
    <lineage>
        <taxon>Bacteria</taxon>
        <taxon>Bacillati</taxon>
        <taxon>Bacillota</taxon>
        <taxon>Bacilli</taxon>
        <taxon>Lactobacillales</taxon>
        <taxon>Lactobacillaceae</taxon>
        <taxon>Limosilactobacillus</taxon>
    </lineage>
</organism>
<keyword evidence="1" id="KW-0614">Plasmid</keyword>
<reference evidence="1 2" key="1">
    <citation type="submission" date="2019-07" db="EMBL/GenBank/DDBJ databases">
        <title>Gastrointestinal microbiota of Peromyscus leucopus, the white-footed mouse.</title>
        <authorList>
            <person name="Milovic A."/>
            <person name="Bassam K."/>
            <person name="Barbour A.G."/>
        </authorList>
    </citation>
    <scope>NUCLEOTIDE SEQUENCE [LARGE SCALE GENOMIC DNA]</scope>
    <source>
        <strain evidence="1 2">LL7</strain>
        <plasmid evidence="1 2">unnamed</plasmid>
    </source>
</reference>
<dbReference type="AlphaFoldDB" id="A0A517D8M7"/>
<proteinExistence type="predicted"/>
<dbReference type="EMBL" id="CP041677">
    <property type="protein sequence ID" value="QDR73712.1"/>
    <property type="molecule type" value="Genomic_DNA"/>
</dbReference>
<gene>
    <name evidence="1" type="ORF">FOD75_11530</name>
</gene>
<sequence>MSETISRRRQLLNAIKVFDGGFTETYEEHSKRCEGCIYCAGYRAVDKELSKLTEQELVAREMMEEENDIAYFYSSPDDIFNEDGTLDLDVYLCLKYQDVSDNRIRVYFHIDDNTWRDFKKNFPYPNWSNKDKRFKDEIIDTAGVAAYRRWQKSKHNTHVRLSHVR</sequence>
<dbReference type="RefSeq" id="WP_144228061.1">
    <property type="nucleotide sequence ID" value="NZ_CP041677.1"/>
</dbReference>
<evidence type="ECO:0000313" key="1">
    <source>
        <dbReference type="EMBL" id="QDR73712.1"/>
    </source>
</evidence>
<geneLocation type="plasmid" evidence="1 2">
    <name>unnamed</name>
</geneLocation>
<accession>A0A517D8M7</accession>